<evidence type="ECO:0000313" key="2">
    <source>
        <dbReference type="Proteomes" id="UP000006591"/>
    </source>
</evidence>
<accession>A0A0E0FGY9</accession>
<dbReference type="Proteomes" id="UP000006591">
    <property type="component" value="Chromosome 1"/>
</dbReference>
<organism evidence="1">
    <name type="scientific">Oryza nivara</name>
    <name type="common">Indian wild rice</name>
    <name type="synonym">Oryza sativa f. spontanea</name>
    <dbReference type="NCBI Taxonomy" id="4536"/>
    <lineage>
        <taxon>Eukaryota</taxon>
        <taxon>Viridiplantae</taxon>
        <taxon>Streptophyta</taxon>
        <taxon>Embryophyta</taxon>
        <taxon>Tracheophyta</taxon>
        <taxon>Spermatophyta</taxon>
        <taxon>Magnoliopsida</taxon>
        <taxon>Liliopsida</taxon>
        <taxon>Poales</taxon>
        <taxon>Poaceae</taxon>
        <taxon>BOP clade</taxon>
        <taxon>Oryzoideae</taxon>
        <taxon>Oryzeae</taxon>
        <taxon>Oryzinae</taxon>
        <taxon>Oryza</taxon>
    </lineage>
</organism>
<protein>
    <submittedName>
        <fullName evidence="1">Uncharacterized protein</fullName>
    </submittedName>
</protein>
<dbReference type="EnsemblPlants" id="ONIVA01G05360.1">
    <property type="protein sequence ID" value="ONIVA01G05360.1"/>
    <property type="gene ID" value="ONIVA01G05360"/>
</dbReference>
<name>A0A0E0FGY9_ORYNI</name>
<dbReference type="AlphaFoldDB" id="A0A0E0FGY9"/>
<sequence length="248" mass="27004">MPSRRKTAPTGVAIISSSQRSSRTFAPARSPFNYDNPGYHRGEARCSREIDIALDGERKKGSTKWRWAWAGTGAESHHIWAKIYARIGGAACMDKAVRWMLRPVNPKRNIILPSPKKIEKKTYFVGQLLLAHPPVPTLPARRRRRDLAVGVASHPRIAGGGGGPAPPYPTYDVIAMRQLRRPMLASPPLPLPASPPHGTPVSGAAAAACCNDDAWSASESATIDLHRRSQLSSTSGSLWYRTCSLTVI</sequence>
<keyword evidence="2" id="KW-1185">Reference proteome</keyword>
<dbReference type="Gramene" id="ONIVA01G05360.1">
    <property type="protein sequence ID" value="ONIVA01G05360.1"/>
    <property type="gene ID" value="ONIVA01G05360"/>
</dbReference>
<evidence type="ECO:0000313" key="1">
    <source>
        <dbReference type="EnsemblPlants" id="ONIVA01G05360.1"/>
    </source>
</evidence>
<proteinExistence type="predicted"/>
<reference evidence="1" key="2">
    <citation type="submission" date="2018-04" db="EMBL/GenBank/DDBJ databases">
        <title>OnivRS2 (Oryza nivara Reference Sequence Version 2).</title>
        <authorList>
            <person name="Zhang J."/>
            <person name="Kudrna D."/>
            <person name="Lee S."/>
            <person name="Talag J."/>
            <person name="Rajasekar S."/>
            <person name="Welchert J."/>
            <person name="Hsing Y.-I."/>
            <person name="Wing R.A."/>
        </authorList>
    </citation>
    <scope>NUCLEOTIDE SEQUENCE [LARGE SCALE GENOMIC DNA]</scope>
</reference>
<dbReference type="HOGENOM" id="CLU_1121601_0_0_1"/>
<reference evidence="1" key="1">
    <citation type="submission" date="2015-04" db="UniProtKB">
        <authorList>
            <consortium name="EnsemblPlants"/>
        </authorList>
    </citation>
    <scope>IDENTIFICATION</scope>
    <source>
        <strain evidence="1">SL10</strain>
    </source>
</reference>